<dbReference type="InterPro" id="IPR035240">
    <property type="entry name" value="SprT_Zn_ribbon"/>
</dbReference>
<dbReference type="SMART" id="SM00731">
    <property type="entry name" value="SprT"/>
    <property type="match status" value="1"/>
</dbReference>
<dbReference type="EMBL" id="AZFJ01000044">
    <property type="protein sequence ID" value="KRL86515.1"/>
    <property type="molecule type" value="Genomic_DNA"/>
</dbReference>
<dbReference type="PATRIC" id="fig|1423783.4.peg.792"/>
<dbReference type="STRING" id="1423783.FC50_GL000764"/>
<dbReference type="Proteomes" id="UP000051922">
    <property type="component" value="Unassembled WGS sequence"/>
</dbReference>
<keyword evidence="3" id="KW-1185">Reference proteome</keyword>
<reference evidence="2 3" key="1">
    <citation type="journal article" date="2015" name="Genome Announc.">
        <title>Expanding the biotechnology potential of lactobacilli through comparative genomics of 213 strains and associated genera.</title>
        <authorList>
            <person name="Sun Z."/>
            <person name="Harris H.M."/>
            <person name="McCann A."/>
            <person name="Guo C."/>
            <person name="Argimon S."/>
            <person name="Zhang W."/>
            <person name="Yang X."/>
            <person name="Jeffery I.B."/>
            <person name="Cooney J.C."/>
            <person name="Kagawa T.F."/>
            <person name="Liu W."/>
            <person name="Song Y."/>
            <person name="Salvetti E."/>
            <person name="Wrobel A."/>
            <person name="Rasinkangas P."/>
            <person name="Parkhill J."/>
            <person name="Rea M.C."/>
            <person name="O'Sullivan O."/>
            <person name="Ritari J."/>
            <person name="Douillard F.P."/>
            <person name="Paul Ross R."/>
            <person name="Yang R."/>
            <person name="Briner A.E."/>
            <person name="Felis G.E."/>
            <person name="de Vos W.M."/>
            <person name="Barrangou R."/>
            <person name="Klaenhammer T.R."/>
            <person name="Caufield P.W."/>
            <person name="Cui Y."/>
            <person name="Zhang H."/>
            <person name="O'Toole P.W."/>
        </authorList>
    </citation>
    <scope>NUCLEOTIDE SEQUENCE [LARGE SCALE GENOMIC DNA]</scope>
    <source>
        <strain evidence="2 3">DSM 15945</strain>
    </source>
</reference>
<sequence>MGVPMVDTNELQSLVEEVSARDFGRPFTDQAVFNGRLRTTGGRFFPRDMHLEFNTRMFAAVDQTTRVGIIRHELTHYHLYREHRGFKHGDRDFRIMLQQVSGLRYAPSLTPRTPTATLLYRCTRCGTEYPRRRHINTDRYVCSRCRGRLALVG</sequence>
<gene>
    <name evidence="2" type="ORF">FC50_GL000764</name>
</gene>
<protein>
    <recommendedName>
        <fullName evidence="1">SprT-like domain-containing protein</fullName>
    </recommendedName>
</protein>
<organism evidence="2 3">
    <name type="scientific">Lacticaseibacillus pantheris DSM 15945 = JCM 12539 = NBRC 106106</name>
    <dbReference type="NCBI Taxonomy" id="1423783"/>
    <lineage>
        <taxon>Bacteria</taxon>
        <taxon>Bacillati</taxon>
        <taxon>Bacillota</taxon>
        <taxon>Bacilli</taxon>
        <taxon>Lactobacillales</taxon>
        <taxon>Lactobacillaceae</taxon>
        <taxon>Lacticaseibacillus</taxon>
    </lineage>
</organism>
<dbReference type="Pfam" id="PF10263">
    <property type="entry name" value="SprT-like"/>
    <property type="match status" value="1"/>
</dbReference>
<proteinExistence type="predicted"/>
<dbReference type="Pfam" id="PF17283">
    <property type="entry name" value="Zn_ribbon_SprT"/>
    <property type="match status" value="1"/>
</dbReference>
<dbReference type="InterPro" id="IPR006640">
    <property type="entry name" value="SprT-like_domain"/>
</dbReference>
<dbReference type="GO" id="GO:0006950">
    <property type="term" value="P:response to stress"/>
    <property type="evidence" value="ECO:0007669"/>
    <property type="project" value="UniProtKB-ARBA"/>
</dbReference>
<evidence type="ECO:0000259" key="1">
    <source>
        <dbReference type="SMART" id="SM00731"/>
    </source>
</evidence>
<dbReference type="AlphaFoldDB" id="A0A0R1U5D4"/>
<evidence type="ECO:0000313" key="3">
    <source>
        <dbReference type="Proteomes" id="UP000051922"/>
    </source>
</evidence>
<evidence type="ECO:0000313" key="2">
    <source>
        <dbReference type="EMBL" id="KRL86515.1"/>
    </source>
</evidence>
<feature type="domain" description="SprT-like" evidence="1">
    <location>
        <begin position="9"/>
        <end position="152"/>
    </location>
</feature>
<dbReference type="NCBIfam" id="NF003339">
    <property type="entry name" value="PRK04351.1"/>
    <property type="match status" value="1"/>
</dbReference>
<comment type="caution">
    <text evidence="2">The sequence shown here is derived from an EMBL/GenBank/DDBJ whole genome shotgun (WGS) entry which is preliminary data.</text>
</comment>
<name>A0A0R1U5D4_9LACO</name>
<accession>A0A0R1U5D4</accession>